<keyword evidence="1" id="KW-0732">Signal</keyword>
<dbReference type="Proteomes" id="UP000318313">
    <property type="component" value="Chromosome"/>
</dbReference>
<evidence type="ECO:0000259" key="7">
    <source>
        <dbReference type="Pfam" id="PF07637"/>
    </source>
</evidence>
<protein>
    <recommendedName>
        <fullName evidence="10">Planctomycete cytochrome C</fullName>
    </recommendedName>
</protein>
<keyword evidence="9" id="KW-1185">Reference proteome</keyword>
<gene>
    <name evidence="8" type="ORF">Enr17x_32540</name>
</gene>
<evidence type="ECO:0000259" key="6">
    <source>
        <dbReference type="Pfam" id="PF07635"/>
    </source>
</evidence>
<dbReference type="InterPro" id="IPR011429">
    <property type="entry name" value="Cyt_c_Planctomycete-type"/>
</dbReference>
<feature type="domain" description="DUF1595" evidence="7">
    <location>
        <begin position="1003"/>
        <end position="1060"/>
    </location>
</feature>
<dbReference type="Pfam" id="PF07624">
    <property type="entry name" value="PSD2"/>
    <property type="match status" value="1"/>
</dbReference>
<evidence type="ECO:0000313" key="9">
    <source>
        <dbReference type="Proteomes" id="UP000318313"/>
    </source>
</evidence>
<feature type="domain" description="DUF1592" evidence="5">
    <location>
        <begin position="1071"/>
        <end position="1198"/>
    </location>
</feature>
<dbReference type="Pfam" id="PF07626">
    <property type="entry name" value="PSD3"/>
    <property type="match status" value="1"/>
</dbReference>
<reference evidence="8 9" key="1">
    <citation type="submission" date="2019-03" db="EMBL/GenBank/DDBJ databases">
        <title>Deep-cultivation of Planctomycetes and their phenomic and genomic characterization uncovers novel biology.</title>
        <authorList>
            <person name="Wiegand S."/>
            <person name="Jogler M."/>
            <person name="Boedeker C."/>
            <person name="Pinto D."/>
            <person name="Vollmers J."/>
            <person name="Rivas-Marin E."/>
            <person name="Kohn T."/>
            <person name="Peeters S.H."/>
            <person name="Heuer A."/>
            <person name="Rast P."/>
            <person name="Oberbeckmann S."/>
            <person name="Bunk B."/>
            <person name="Jeske O."/>
            <person name="Meyerdierks A."/>
            <person name="Storesund J.E."/>
            <person name="Kallscheuer N."/>
            <person name="Luecker S."/>
            <person name="Lage O.M."/>
            <person name="Pohl T."/>
            <person name="Merkel B.J."/>
            <person name="Hornburger P."/>
            <person name="Mueller R.-W."/>
            <person name="Bruemmer F."/>
            <person name="Labrenz M."/>
            <person name="Spormann A.M."/>
            <person name="Op den Camp H."/>
            <person name="Overmann J."/>
            <person name="Amann R."/>
            <person name="Jetten M.S.M."/>
            <person name="Mascher T."/>
            <person name="Medema M.H."/>
            <person name="Devos D.P."/>
            <person name="Kaster A.-K."/>
            <person name="Ovreas L."/>
            <person name="Rohde M."/>
            <person name="Galperin M.Y."/>
            <person name="Jogler C."/>
        </authorList>
    </citation>
    <scope>NUCLEOTIDE SEQUENCE [LARGE SCALE GENOMIC DNA]</scope>
    <source>
        <strain evidence="8 9">Enr17</strain>
    </source>
</reference>
<evidence type="ECO:0000259" key="3">
    <source>
        <dbReference type="Pfam" id="PF07626"/>
    </source>
</evidence>
<name>A0A518IDR8_9PLAN</name>
<organism evidence="8 9">
    <name type="scientific">Gimesia fumaroli</name>
    <dbReference type="NCBI Taxonomy" id="2527976"/>
    <lineage>
        <taxon>Bacteria</taxon>
        <taxon>Pseudomonadati</taxon>
        <taxon>Planctomycetota</taxon>
        <taxon>Planctomycetia</taxon>
        <taxon>Planctomycetales</taxon>
        <taxon>Planctomycetaceae</taxon>
        <taxon>Gimesia</taxon>
    </lineage>
</organism>
<evidence type="ECO:0008006" key="10">
    <source>
        <dbReference type="Google" id="ProtNLM"/>
    </source>
</evidence>
<feature type="domain" description="DUF1587" evidence="3">
    <location>
        <begin position="140"/>
        <end position="204"/>
    </location>
</feature>
<feature type="signal peptide" evidence="1">
    <location>
        <begin position="1"/>
        <end position="25"/>
    </location>
</feature>
<evidence type="ECO:0000313" key="8">
    <source>
        <dbReference type="EMBL" id="QDV51200.1"/>
    </source>
</evidence>
<feature type="domain" description="DUF1585" evidence="2">
    <location>
        <begin position="1329"/>
        <end position="1403"/>
    </location>
</feature>
<evidence type="ECO:0000259" key="2">
    <source>
        <dbReference type="Pfam" id="PF07624"/>
    </source>
</evidence>
<feature type="domain" description="DUF1588" evidence="4">
    <location>
        <begin position="1218"/>
        <end position="1315"/>
    </location>
</feature>
<dbReference type="EMBL" id="CP037452">
    <property type="protein sequence ID" value="QDV51200.1"/>
    <property type="molecule type" value="Genomic_DNA"/>
</dbReference>
<dbReference type="InterPro" id="IPR013039">
    <property type="entry name" value="DUF1588"/>
</dbReference>
<evidence type="ECO:0000259" key="4">
    <source>
        <dbReference type="Pfam" id="PF07627"/>
    </source>
</evidence>
<sequence precursor="true">MLMKYGSRFFFIPVLLILAAVSAPAQDSPATIQKRYLTLQAEYQNSQKTILKKYCNQCHSTSEKQGELDLARFHTVNQIRQDIVPWQRVVEMLDDREMPPKDAKLQPTQAERDSLRSWVQSLLDTEAKANAGDPGPVVLRRLNNAEYTYTIQDLTGVPLQPTKEFPVDSAAGEGFTNVGNSLVMSPSLVQKYLEAAKGIAKHAMLLPDGIEFSSQTSRRDWTNEKLAAIRQFYARYTESNGGTAVNLQGIQFKTNGGGRLPLEAYLRVTLLERLTLQSGKKTIAEVAHKYSLNQKYLQTLWNALNDKTPSRVLDRIRTRWKIAKPENAPEITADIAQWQQALWRFTTVGHIGKKNGPTAWQVPVQPVSTRQEFRIKLPESKEKKNLTLYLVSSTAGDGNRDDYAVWENARFVAPGQPDLPLRDIRKVVSVLSANRDRILENATASLNAAVEAGETANERQLELLARKYGIDRVVLGAWFSYLGMHQQEASIDSYITRKMEQAQNYDFIKGWVGDNALSVVANSSDQSVRIPGEVQPHSIAVHPTPELRVVAGWKSPVTDTVKVAGHVKRAHIGCGNGVTWRLILHRGGTRQLLASGTADSAKAAVLGPFEKLVVRQGDLLSLSIGPRDGNHSCDLTAIDLTISSESNQKGKWNLAQDVSSNILDGNPHADQQGNQAVWHFYGELDDSKSEATIPAGSLLARWQVAPNVEMKKQLAEQLQSLISNGLGGLLPDSPDAKLYQQMTSLNGPFFAAVRKQLLTDSKTVPDSDSSSQYGLDPVLFGKHPMGATIPSTDICVQAPRVLELIVPADLVDGYEFVVTGRLHAKTSPQGTVQLKVLQEKPQQLTDLTAGSFKRNGRKSTWSDGESAVVPVSPILVSENSEIKQEVLAQFEEFRQLFPAALCYTKIVPVDEVVTLILFYREDDHLQRLMLNESEIAELNKLWNDLHYVSRSPLIQVDAYEQLWQFATQDADPSAFTPMREGIMQRANEFKSLQLKTEPVHVKAVFDFAEQAWRRCLLSAEREQLSSLYTQFREQDLSHEEAVHMLLARVLVSPAFLYRSEQVSQGTKPTPISDWELASRLSYFLWSSLPDSELRSLASQNKLHQPEVLKAQINRMLRDPKMRRMAIEFGCQWLHVRDFDQFNEKSQRHFPKFPELRSDMYEEVIRFFTDLFQQDRSVVGILDADYTFVNGPLAEFYGLPGKRRKKEWERIEGVKKQSRGGILAMAATLSKQSGASRTSPILRGNWVSEFLLGEKLPRPPKDVPVLPEEVPKSLTERQLIEQHSSNPGCAKCHQRIDAFGFTLEQFDSIGRLRSKDSSGHEIDVSAVLPDGTRVSGLEGLRHYLLNDRRDDFLRAFHRRLLGYALGRSVQLSDEPLLNEMLQKMTQDEYRISTAIQTIVLSPQFRMIRGADYKYLSSVSEND</sequence>
<dbReference type="Pfam" id="PF07627">
    <property type="entry name" value="PSCyt3"/>
    <property type="match status" value="1"/>
</dbReference>
<dbReference type="InterPro" id="IPR013036">
    <property type="entry name" value="DUF1587"/>
</dbReference>
<feature type="domain" description="Cytochrome C Planctomycete-type" evidence="6">
    <location>
        <begin position="55"/>
        <end position="102"/>
    </location>
</feature>
<dbReference type="Pfam" id="PF07637">
    <property type="entry name" value="PSD5"/>
    <property type="match status" value="1"/>
</dbReference>
<dbReference type="Pfam" id="PF07635">
    <property type="entry name" value="PSCyt1"/>
    <property type="match status" value="1"/>
</dbReference>
<proteinExistence type="predicted"/>
<dbReference type="KEGG" id="gfm:Enr17x_32540"/>
<dbReference type="InterPro" id="IPR013042">
    <property type="entry name" value="DUF1592"/>
</dbReference>
<dbReference type="Pfam" id="PF07631">
    <property type="entry name" value="PSD4"/>
    <property type="match status" value="1"/>
</dbReference>
<accession>A0A518IDR8</accession>
<dbReference type="InterPro" id="IPR013043">
    <property type="entry name" value="DUF1595"/>
</dbReference>
<evidence type="ECO:0000256" key="1">
    <source>
        <dbReference type="SAM" id="SignalP"/>
    </source>
</evidence>
<dbReference type="InterPro" id="IPR011478">
    <property type="entry name" value="DUF1585"/>
</dbReference>
<evidence type="ECO:0000259" key="5">
    <source>
        <dbReference type="Pfam" id="PF07631"/>
    </source>
</evidence>
<feature type="chain" id="PRO_5022129373" description="Planctomycete cytochrome C" evidence="1">
    <location>
        <begin position="26"/>
        <end position="1421"/>
    </location>
</feature>